<reference evidence="12 13" key="1">
    <citation type="submission" date="2022-04" db="EMBL/GenBank/DDBJ databases">
        <title>Spirosoma sp. strain RP8 genome sequencing and assembly.</title>
        <authorList>
            <person name="Jung Y."/>
        </authorList>
    </citation>
    <scope>NUCLEOTIDE SEQUENCE [LARGE SCALE GENOMIC DNA]</scope>
    <source>
        <strain evidence="12 13">RP8</strain>
    </source>
</reference>
<keyword evidence="5 10" id="KW-0378">Hydrolase</keyword>
<dbReference type="PRINTS" id="PR00134">
    <property type="entry name" value="GLHYDRLASE10"/>
</dbReference>
<gene>
    <name evidence="12" type="ORF">M0L20_12955</name>
</gene>
<evidence type="ECO:0000256" key="9">
    <source>
        <dbReference type="PROSITE-ProRule" id="PRU10061"/>
    </source>
</evidence>
<evidence type="ECO:0000256" key="8">
    <source>
        <dbReference type="ARBA" id="ARBA00023326"/>
    </source>
</evidence>
<comment type="caution">
    <text evidence="12">The sequence shown here is derived from an EMBL/GenBank/DDBJ whole genome shotgun (WGS) entry which is preliminary data.</text>
</comment>
<evidence type="ECO:0000256" key="5">
    <source>
        <dbReference type="ARBA" id="ARBA00022801"/>
    </source>
</evidence>
<dbReference type="Pfam" id="PF00331">
    <property type="entry name" value="Glyco_hydro_10"/>
    <property type="match status" value="1"/>
</dbReference>
<dbReference type="SMART" id="SM00633">
    <property type="entry name" value="Glyco_10"/>
    <property type="match status" value="1"/>
</dbReference>
<dbReference type="EC" id="3.2.1.8" evidence="10"/>
<dbReference type="InterPro" id="IPR017853">
    <property type="entry name" value="GH"/>
</dbReference>
<comment type="similarity">
    <text evidence="2 10">Belongs to the glycosyl hydrolase 10 (cellulase F) family.</text>
</comment>
<dbReference type="PANTHER" id="PTHR31490:SF88">
    <property type="entry name" value="BETA-XYLANASE"/>
    <property type="match status" value="1"/>
</dbReference>
<evidence type="ECO:0000256" key="6">
    <source>
        <dbReference type="ARBA" id="ARBA00023277"/>
    </source>
</evidence>
<evidence type="ECO:0000256" key="2">
    <source>
        <dbReference type="ARBA" id="ARBA00007495"/>
    </source>
</evidence>
<proteinExistence type="inferred from homology"/>
<comment type="catalytic activity">
    <reaction evidence="1 10">
        <text>Endohydrolysis of (1-&gt;4)-beta-D-xylosidic linkages in xylans.</text>
        <dbReference type="EC" id="3.2.1.8"/>
    </reaction>
</comment>
<keyword evidence="3" id="KW-0858">Xylan degradation</keyword>
<name>A0ABT0HMI3_9BACT</name>
<feature type="active site" description="Nucleophile" evidence="9">
    <location>
        <position position="263"/>
    </location>
</feature>
<evidence type="ECO:0000256" key="1">
    <source>
        <dbReference type="ARBA" id="ARBA00000681"/>
    </source>
</evidence>
<evidence type="ECO:0000313" key="12">
    <source>
        <dbReference type="EMBL" id="MCK8492770.1"/>
    </source>
</evidence>
<evidence type="ECO:0000256" key="4">
    <source>
        <dbReference type="ARBA" id="ARBA00022729"/>
    </source>
</evidence>
<dbReference type="PROSITE" id="PS00591">
    <property type="entry name" value="GH10_1"/>
    <property type="match status" value="1"/>
</dbReference>
<dbReference type="RefSeq" id="WP_248477358.1">
    <property type="nucleotide sequence ID" value="NZ_JALPRF010000002.1"/>
</dbReference>
<organism evidence="12 13">
    <name type="scientific">Spirosoma liriopis</name>
    <dbReference type="NCBI Taxonomy" id="2937440"/>
    <lineage>
        <taxon>Bacteria</taxon>
        <taxon>Pseudomonadati</taxon>
        <taxon>Bacteroidota</taxon>
        <taxon>Cytophagia</taxon>
        <taxon>Cytophagales</taxon>
        <taxon>Cytophagaceae</taxon>
        <taxon>Spirosoma</taxon>
    </lineage>
</organism>
<evidence type="ECO:0000256" key="7">
    <source>
        <dbReference type="ARBA" id="ARBA00023295"/>
    </source>
</evidence>
<dbReference type="Gene3D" id="3.20.20.80">
    <property type="entry name" value="Glycosidases"/>
    <property type="match status" value="1"/>
</dbReference>
<evidence type="ECO:0000313" key="13">
    <source>
        <dbReference type="Proteomes" id="UP001202180"/>
    </source>
</evidence>
<keyword evidence="7 10" id="KW-0326">Glycosidase</keyword>
<dbReference type="InterPro" id="IPR044846">
    <property type="entry name" value="GH10"/>
</dbReference>
<keyword evidence="6 10" id="KW-0119">Carbohydrate metabolism</keyword>
<keyword evidence="8 10" id="KW-0624">Polysaccharide degradation</keyword>
<dbReference type="PANTHER" id="PTHR31490">
    <property type="entry name" value="GLYCOSYL HYDROLASE"/>
    <property type="match status" value="1"/>
</dbReference>
<evidence type="ECO:0000259" key="11">
    <source>
        <dbReference type="PROSITE" id="PS51760"/>
    </source>
</evidence>
<dbReference type="EMBL" id="JALPRF010000002">
    <property type="protein sequence ID" value="MCK8492770.1"/>
    <property type="molecule type" value="Genomic_DNA"/>
</dbReference>
<evidence type="ECO:0000256" key="3">
    <source>
        <dbReference type="ARBA" id="ARBA00022651"/>
    </source>
</evidence>
<evidence type="ECO:0000256" key="10">
    <source>
        <dbReference type="RuleBase" id="RU361174"/>
    </source>
</evidence>
<dbReference type="SUPFAM" id="SSF51445">
    <property type="entry name" value="(Trans)glycosidases"/>
    <property type="match status" value="1"/>
</dbReference>
<accession>A0ABT0HMI3</accession>
<dbReference type="InterPro" id="IPR001000">
    <property type="entry name" value="GH10_dom"/>
</dbReference>
<dbReference type="InterPro" id="IPR031158">
    <property type="entry name" value="GH10_AS"/>
</dbReference>
<protein>
    <recommendedName>
        <fullName evidence="10">Beta-xylanase</fullName>
        <ecNumber evidence="10">3.2.1.8</ecNumber>
    </recommendedName>
</protein>
<dbReference type="Proteomes" id="UP001202180">
    <property type="component" value="Unassembled WGS sequence"/>
</dbReference>
<feature type="domain" description="GH10" evidence="11">
    <location>
        <begin position="29"/>
        <end position="350"/>
    </location>
</feature>
<sequence>MRYLFFLLISALFWHLTNSNVTTDNTKLNQDSTTLKQAAPFPLGVSVDARLLTSNKQYRNTVNREFNSITSENALKMNRLLVAPNQYDWSGGDSIVDFARTTGKRMHGHTLVWHRSVPKWVEAFQGDSIAWENLLKSHIQTVIGHYKGQVKSWDVANEVIDDNGSLRKSIWSAHLGPDYVARCYQYAHEADPKALLFYNDYGQEINLKKALAIKAMLLNLRKRKIPIHGVGLQSHISIYHSDSQYRRGLAVMTSVGLLVHISELDIRLNTKKIKTLTITENMLEEQEQKYESIVEIYKDVVPKKQRYGITIWNLSDKDSYQLKDCQCPDAPMPFDTTYKKKLAYKGLLDGLRQ</sequence>
<dbReference type="PROSITE" id="PS51760">
    <property type="entry name" value="GH10_2"/>
    <property type="match status" value="1"/>
</dbReference>
<keyword evidence="4" id="KW-0732">Signal</keyword>
<keyword evidence="13" id="KW-1185">Reference proteome</keyword>